<evidence type="ECO:0000313" key="2">
    <source>
        <dbReference type="Proteomes" id="UP001597063"/>
    </source>
</evidence>
<dbReference type="PANTHER" id="PTHR47691:SF3">
    <property type="entry name" value="HTH-TYPE TRANSCRIPTIONAL REGULATOR RV0890C-RELATED"/>
    <property type="match status" value="1"/>
</dbReference>
<gene>
    <name evidence="1" type="ORF">ACFQZM_02990</name>
</gene>
<dbReference type="InterPro" id="IPR019734">
    <property type="entry name" value="TPR_rpt"/>
</dbReference>
<dbReference type="Gene3D" id="1.25.40.10">
    <property type="entry name" value="Tetratricopeptide repeat domain"/>
    <property type="match status" value="2"/>
</dbReference>
<dbReference type="Gene3D" id="3.40.50.300">
    <property type="entry name" value="P-loop containing nucleotide triphosphate hydrolases"/>
    <property type="match status" value="1"/>
</dbReference>
<protein>
    <submittedName>
        <fullName evidence="1">NB-ARC domain-containing protein</fullName>
    </submittedName>
</protein>
<dbReference type="PANTHER" id="PTHR47691">
    <property type="entry name" value="REGULATOR-RELATED"/>
    <property type="match status" value="1"/>
</dbReference>
<accession>A0ABW2XFH8</accession>
<comment type="caution">
    <text evidence="1">The sequence shown here is derived from an EMBL/GenBank/DDBJ whole genome shotgun (WGS) entry which is preliminary data.</text>
</comment>
<name>A0ABW2XFH8_9ACTN</name>
<sequence length="648" mass="69485">MSDAVTERGEPATVVISGVGGVGKTSLALTWLSRAKEQFPDGQLFANMRGFSGTAPAEPDELLGHFLRALGVRPEAVPGDLGERTALFRSLTAGRRLIIMLDDAVSAAQVRPLFPGHGPTLVVVTSRLRLPGLALDGASFLSVGPLNEADAVELLNRMLGDVRTGADPTATRSLVALCGRLPLALCTTAARLAVRVNWPISRVVAELADEHGRLASLGRGGEGELSVRLIFDVTYRDLPARAAGLYRLLSVHPGAHFILTDAAAVAATSTADVVEPLETLVDTNLVEEEPDGCYRFHDLTRLHARATASEEETEESRTQAFERLLESRLSIAVAADRMVIPGRWHLGRHYETAPAASFADTADALGWLERELPTLTDLVTTAHGLGLHRGTWELCEALWGVCTFRKPYASWIRTHEAGAASAAALGDPRAEARMLEALASAHLNLRDFRAATDLAGRALELERGVGHARGEAAALECLGVARIGLDDITGAIYAFERARQIQQEIGIERGVAMMTRRLGEAMAQDGRTSEAIDHFSVALDYFDQQDDDYNRARILRGIGDALAAEGRSNDAESKLLAALDAATRAGARHEQGTAHLALARLARRGGDAEAEQAHLEQALAVFESLGAPQAAEARDRLRTIRARETAAE</sequence>
<dbReference type="SUPFAM" id="SSF52540">
    <property type="entry name" value="P-loop containing nucleoside triphosphate hydrolases"/>
    <property type="match status" value="1"/>
</dbReference>
<keyword evidence="2" id="KW-1185">Reference proteome</keyword>
<proteinExistence type="predicted"/>
<dbReference type="SUPFAM" id="SSF48452">
    <property type="entry name" value="TPR-like"/>
    <property type="match status" value="1"/>
</dbReference>
<dbReference type="PRINTS" id="PR00364">
    <property type="entry name" value="DISEASERSIST"/>
</dbReference>
<dbReference type="EMBL" id="JBHTGP010000003">
    <property type="protein sequence ID" value="MFD0683452.1"/>
    <property type="molecule type" value="Genomic_DNA"/>
</dbReference>
<dbReference type="Proteomes" id="UP001597063">
    <property type="component" value="Unassembled WGS sequence"/>
</dbReference>
<organism evidence="1 2">
    <name type="scientific">Actinomadura fibrosa</name>
    <dbReference type="NCBI Taxonomy" id="111802"/>
    <lineage>
        <taxon>Bacteria</taxon>
        <taxon>Bacillati</taxon>
        <taxon>Actinomycetota</taxon>
        <taxon>Actinomycetes</taxon>
        <taxon>Streptosporangiales</taxon>
        <taxon>Thermomonosporaceae</taxon>
        <taxon>Actinomadura</taxon>
    </lineage>
</organism>
<dbReference type="RefSeq" id="WP_165502928.1">
    <property type="nucleotide sequence ID" value="NZ_CAACUY010000063.1"/>
</dbReference>
<dbReference type="InterPro" id="IPR027417">
    <property type="entry name" value="P-loop_NTPase"/>
</dbReference>
<dbReference type="InterPro" id="IPR011990">
    <property type="entry name" value="TPR-like_helical_dom_sf"/>
</dbReference>
<reference evidence="2" key="1">
    <citation type="journal article" date="2019" name="Int. J. Syst. Evol. Microbiol.">
        <title>The Global Catalogue of Microorganisms (GCM) 10K type strain sequencing project: providing services to taxonomists for standard genome sequencing and annotation.</title>
        <authorList>
            <consortium name="The Broad Institute Genomics Platform"/>
            <consortium name="The Broad Institute Genome Sequencing Center for Infectious Disease"/>
            <person name="Wu L."/>
            <person name="Ma J."/>
        </authorList>
    </citation>
    <scope>NUCLEOTIDE SEQUENCE [LARGE SCALE GENOMIC DNA]</scope>
    <source>
        <strain evidence="2">JCM 9371</strain>
    </source>
</reference>
<evidence type="ECO:0000313" key="1">
    <source>
        <dbReference type="EMBL" id="MFD0683452.1"/>
    </source>
</evidence>
<dbReference type="SMART" id="SM00028">
    <property type="entry name" value="TPR"/>
    <property type="match status" value="5"/>
</dbReference>